<dbReference type="Gene3D" id="3.90.70.10">
    <property type="entry name" value="Cysteine proteinases"/>
    <property type="match status" value="1"/>
</dbReference>
<feature type="compositionally biased region" description="Polar residues" evidence="4">
    <location>
        <begin position="186"/>
        <end position="203"/>
    </location>
</feature>
<feature type="non-terminal residue" evidence="5">
    <location>
        <position position="1"/>
    </location>
</feature>
<dbReference type="PROSITE" id="PS00972">
    <property type="entry name" value="USP_1"/>
    <property type="match status" value="1"/>
</dbReference>
<feature type="compositionally biased region" description="Polar residues" evidence="4">
    <location>
        <begin position="157"/>
        <end position="168"/>
    </location>
</feature>
<reference evidence="5" key="1">
    <citation type="submission" date="2020-04" db="EMBL/GenBank/DDBJ databases">
        <authorList>
            <person name="Alioto T."/>
            <person name="Alioto T."/>
            <person name="Gomez Garrido J."/>
        </authorList>
    </citation>
    <scope>NUCLEOTIDE SEQUENCE</scope>
    <source>
        <strain evidence="5">A484AB</strain>
    </source>
</reference>
<dbReference type="EMBL" id="CACRXK020028923">
    <property type="protein sequence ID" value="CAB4041776.1"/>
    <property type="molecule type" value="Genomic_DNA"/>
</dbReference>
<dbReference type="InterPro" id="IPR036020">
    <property type="entry name" value="WW_dom_sf"/>
</dbReference>
<sequence length="736" mass="79625">VVVGSIERKLPKSTWNQWIERGRKGHIVILDHNTKFTDIKPESKIQSLKDAIYLYDTSCTLKSEPRFLDGGYEAWMWHYPSLVTNPKLPEQIVPSENKALFSLDSISYPELPTLPEPAQPKPQSNGTTNGPVQAKLNSPSNSQPSPTGASPPAGTMLQRQNGQHATVPASISQNVPSAMRAVNPASLPNNQSLPRPQNAQNIPPNVPATQPFPNNTTQQQQLPSQGMPQQRSPSTSPNAVSNVVPNSNDVIRMGPNSPQGLSPTHQPRLVHVPVISNHGLQPANQNTPRQIIPNIPSAPQTNGNGQAVPTSNVSQTVTSLPNNQSQAGKSLLLNQAQNGTPHPMVRPVAPQASTNTMTSKNSPVAGPSMAPTPPSQIPSTVTSPQQPPQHPSGVVAPQPPYTVNGQSNPTPHPQTLPSNISPTHPQPSMSQQLRPNVSGILPKMTARNPSNIPGSTTHVPQRQATSAPIPSNTTHVPQSQRPTSIPNVPQTFTSSRTGMTHGLPPGWERVLDRKMGRYYFQDHNTKTTHWNPPESLTQTMNQSIMGHNAPTAKETEPKKPSLKRSLSSPNLAKIDAEETKPSAPKGTASRPTVNRRTKPLTESQLANLAPNHGGHGKALTGLRNLGNSCYMNSVLQCLIATAPLAQYILHSYYLDDINKTNPLGTGGRIAEELAVLTRVAHAGNYRSVSPYEFKRTIGRFAPEFGGTKQQDSQEFLLVLLDQFHEDTNRVGEYVVN</sequence>
<protein>
    <recommendedName>
        <fullName evidence="3">ubiquitinyl hydrolase 1</fullName>
        <ecNumber evidence="3">3.4.19.12</ecNumber>
    </recommendedName>
</protein>
<feature type="region of interest" description="Disordered" evidence="4">
    <location>
        <begin position="336"/>
        <end position="505"/>
    </location>
</feature>
<name>A0A6S7K830_PARCT</name>
<keyword evidence="6" id="KW-1185">Reference proteome</keyword>
<dbReference type="InterPro" id="IPR050185">
    <property type="entry name" value="Ub_carboxyl-term_hydrolase"/>
</dbReference>
<feature type="compositionally biased region" description="Polar residues" evidence="4">
    <location>
        <begin position="297"/>
        <end position="324"/>
    </location>
</feature>
<feature type="compositionally biased region" description="Polar residues" evidence="4">
    <location>
        <begin position="121"/>
        <end position="148"/>
    </location>
</feature>
<dbReference type="SUPFAM" id="SSF51045">
    <property type="entry name" value="WW domain"/>
    <property type="match status" value="1"/>
</dbReference>
<dbReference type="Pfam" id="PF00443">
    <property type="entry name" value="UCH"/>
    <property type="match status" value="1"/>
</dbReference>
<feature type="region of interest" description="Disordered" evidence="4">
    <location>
        <begin position="294"/>
        <end position="324"/>
    </location>
</feature>
<comment type="similarity">
    <text evidence="2">Belongs to the peptidase C19 family.</text>
</comment>
<feature type="region of interest" description="Disordered" evidence="4">
    <location>
        <begin position="110"/>
        <end position="168"/>
    </location>
</feature>
<dbReference type="SUPFAM" id="SSF54001">
    <property type="entry name" value="Cysteine proteinases"/>
    <property type="match status" value="1"/>
</dbReference>
<dbReference type="InterPro" id="IPR036873">
    <property type="entry name" value="Rhodanese-like_dom_sf"/>
</dbReference>
<feature type="region of interest" description="Disordered" evidence="4">
    <location>
        <begin position="548"/>
        <end position="598"/>
    </location>
</feature>
<dbReference type="PANTHER" id="PTHR21646">
    <property type="entry name" value="UBIQUITIN CARBOXYL-TERMINAL HYDROLASE"/>
    <property type="match status" value="1"/>
</dbReference>
<feature type="compositionally biased region" description="Polar residues" evidence="4">
    <location>
        <begin position="351"/>
        <end position="362"/>
    </location>
</feature>
<evidence type="ECO:0000256" key="4">
    <source>
        <dbReference type="SAM" id="MobiDB-lite"/>
    </source>
</evidence>
<organism evidence="5 6">
    <name type="scientific">Paramuricea clavata</name>
    <name type="common">Red gorgonian</name>
    <name type="synonym">Violescent sea-whip</name>
    <dbReference type="NCBI Taxonomy" id="317549"/>
    <lineage>
        <taxon>Eukaryota</taxon>
        <taxon>Metazoa</taxon>
        <taxon>Cnidaria</taxon>
        <taxon>Anthozoa</taxon>
        <taxon>Octocorallia</taxon>
        <taxon>Malacalcyonacea</taxon>
        <taxon>Plexauridae</taxon>
        <taxon>Paramuricea</taxon>
    </lineage>
</organism>
<evidence type="ECO:0000313" key="6">
    <source>
        <dbReference type="Proteomes" id="UP001152795"/>
    </source>
</evidence>
<evidence type="ECO:0000256" key="1">
    <source>
        <dbReference type="ARBA" id="ARBA00000707"/>
    </source>
</evidence>
<dbReference type="EC" id="3.4.19.12" evidence="3"/>
<accession>A0A6S7K830</accession>
<dbReference type="Gene3D" id="3.40.250.10">
    <property type="entry name" value="Rhodanese-like domain"/>
    <property type="match status" value="1"/>
</dbReference>
<dbReference type="PANTHER" id="PTHR21646:SF46">
    <property type="entry name" value="UBIQUITIN CARBOXYL-TERMINAL HYDROLASE"/>
    <property type="match status" value="1"/>
</dbReference>
<dbReference type="InterPro" id="IPR018200">
    <property type="entry name" value="USP_CS"/>
</dbReference>
<dbReference type="Proteomes" id="UP001152795">
    <property type="component" value="Unassembled WGS sequence"/>
</dbReference>
<gene>
    <name evidence="5" type="ORF">PACLA_8A046480</name>
</gene>
<dbReference type="AlphaFoldDB" id="A0A6S7K830"/>
<evidence type="ECO:0000256" key="3">
    <source>
        <dbReference type="ARBA" id="ARBA00012759"/>
    </source>
</evidence>
<comment type="caution">
    <text evidence="5">The sequence shown here is derived from an EMBL/GenBank/DDBJ whole genome shotgun (WGS) entry which is preliminary data.</text>
</comment>
<comment type="catalytic activity">
    <reaction evidence="1">
        <text>Thiol-dependent hydrolysis of ester, thioester, amide, peptide and isopeptide bonds formed by the C-terminal Gly of ubiquitin (a 76-residue protein attached to proteins as an intracellular targeting signal).</text>
        <dbReference type="EC" id="3.4.19.12"/>
    </reaction>
</comment>
<dbReference type="InterPro" id="IPR038765">
    <property type="entry name" value="Papain-like_cys_pep_sf"/>
</dbReference>
<dbReference type="Gene3D" id="2.20.70.10">
    <property type="match status" value="1"/>
</dbReference>
<dbReference type="InterPro" id="IPR028889">
    <property type="entry name" value="USP"/>
</dbReference>
<dbReference type="SMART" id="SM00456">
    <property type="entry name" value="WW"/>
    <property type="match status" value="1"/>
</dbReference>
<feature type="compositionally biased region" description="Low complexity" evidence="4">
    <location>
        <begin position="207"/>
        <end position="250"/>
    </location>
</feature>
<dbReference type="OrthoDB" id="292964at2759"/>
<dbReference type="PROSITE" id="PS50235">
    <property type="entry name" value="USP_3"/>
    <property type="match status" value="1"/>
</dbReference>
<evidence type="ECO:0000313" key="5">
    <source>
        <dbReference type="EMBL" id="CAB4041776.1"/>
    </source>
</evidence>
<proteinExistence type="inferred from homology"/>
<evidence type="ECO:0000256" key="2">
    <source>
        <dbReference type="ARBA" id="ARBA00009085"/>
    </source>
</evidence>
<keyword evidence="5" id="KW-0378">Hydrolase</keyword>
<dbReference type="InterPro" id="IPR001202">
    <property type="entry name" value="WW_dom"/>
</dbReference>
<feature type="compositionally biased region" description="Polar residues" evidence="4">
    <location>
        <begin position="447"/>
        <end position="498"/>
    </location>
</feature>
<dbReference type="GO" id="GO:0016579">
    <property type="term" value="P:protein deubiquitination"/>
    <property type="evidence" value="ECO:0007669"/>
    <property type="project" value="InterPro"/>
</dbReference>
<dbReference type="PROSITE" id="PS50020">
    <property type="entry name" value="WW_DOMAIN_2"/>
    <property type="match status" value="1"/>
</dbReference>
<feature type="compositionally biased region" description="Polar residues" evidence="4">
    <location>
        <begin position="401"/>
        <end position="435"/>
    </location>
</feature>
<dbReference type="CDD" id="cd00201">
    <property type="entry name" value="WW"/>
    <property type="match status" value="1"/>
</dbReference>
<feature type="region of interest" description="Disordered" evidence="4">
    <location>
        <begin position="182"/>
        <end position="264"/>
    </location>
</feature>
<dbReference type="InterPro" id="IPR001394">
    <property type="entry name" value="Peptidase_C19_UCH"/>
</dbReference>
<dbReference type="SUPFAM" id="SSF52821">
    <property type="entry name" value="Rhodanese/Cell cycle control phosphatase"/>
    <property type="match status" value="1"/>
</dbReference>
<dbReference type="Pfam" id="PF00397">
    <property type="entry name" value="WW"/>
    <property type="match status" value="1"/>
</dbReference>
<dbReference type="GO" id="GO:0004843">
    <property type="term" value="F:cysteine-type deubiquitinase activity"/>
    <property type="evidence" value="ECO:0007669"/>
    <property type="project" value="UniProtKB-EC"/>
</dbReference>